<evidence type="ECO:0000313" key="2">
    <source>
        <dbReference type="EMBL" id="VDO89391.1"/>
    </source>
</evidence>
<protein>
    <submittedName>
        <fullName evidence="4">Secreted protein</fullName>
    </submittedName>
</protein>
<proteinExistence type="predicted"/>
<dbReference type="WBParaSite" id="HPBE_0001165501-mRNA-1">
    <property type="protein sequence ID" value="HPBE_0001165501-mRNA-1"/>
    <property type="gene ID" value="HPBE_0001165501"/>
</dbReference>
<feature type="chain" id="PRO_5044551641" evidence="1">
    <location>
        <begin position="26"/>
        <end position="85"/>
    </location>
</feature>
<evidence type="ECO:0000313" key="3">
    <source>
        <dbReference type="Proteomes" id="UP000050761"/>
    </source>
</evidence>
<name>A0A183FU32_HELPZ</name>
<reference evidence="4" key="2">
    <citation type="submission" date="2019-09" db="UniProtKB">
        <authorList>
            <consortium name="WormBaseParasite"/>
        </authorList>
    </citation>
    <scope>IDENTIFICATION</scope>
</reference>
<reference evidence="2 3" key="1">
    <citation type="submission" date="2018-11" db="EMBL/GenBank/DDBJ databases">
        <authorList>
            <consortium name="Pathogen Informatics"/>
        </authorList>
    </citation>
    <scope>NUCLEOTIDE SEQUENCE [LARGE SCALE GENOMIC DNA]</scope>
</reference>
<dbReference type="OrthoDB" id="10062823at2759"/>
<sequence length="85" mass="9573">MVCLPCIFLPALLAIFQKLIKPSISRFLPERWVNVPDPVLYPTCPAKPPPASTHWVTLALQWDDQKCCSRRLGEPTVNETTDVAK</sequence>
<accession>A0A183FU32</accession>
<feature type="signal peptide" evidence="1">
    <location>
        <begin position="1"/>
        <end position="25"/>
    </location>
</feature>
<evidence type="ECO:0000313" key="4">
    <source>
        <dbReference type="WBParaSite" id="HPBE_0001165501-mRNA-1"/>
    </source>
</evidence>
<dbReference type="Proteomes" id="UP000050761">
    <property type="component" value="Unassembled WGS sequence"/>
</dbReference>
<accession>A0A3P7YP10</accession>
<evidence type="ECO:0000256" key="1">
    <source>
        <dbReference type="SAM" id="SignalP"/>
    </source>
</evidence>
<dbReference type="AlphaFoldDB" id="A0A183FU32"/>
<organism evidence="3 4">
    <name type="scientific">Heligmosomoides polygyrus</name>
    <name type="common">Parasitic roundworm</name>
    <dbReference type="NCBI Taxonomy" id="6339"/>
    <lineage>
        <taxon>Eukaryota</taxon>
        <taxon>Metazoa</taxon>
        <taxon>Ecdysozoa</taxon>
        <taxon>Nematoda</taxon>
        <taxon>Chromadorea</taxon>
        <taxon>Rhabditida</taxon>
        <taxon>Rhabditina</taxon>
        <taxon>Rhabditomorpha</taxon>
        <taxon>Strongyloidea</taxon>
        <taxon>Heligmosomidae</taxon>
        <taxon>Heligmosomoides</taxon>
    </lineage>
</organism>
<gene>
    <name evidence="2" type="ORF">HPBE_LOCUS11656</name>
</gene>
<dbReference type="EMBL" id="UZAH01027184">
    <property type="protein sequence ID" value="VDO89391.1"/>
    <property type="molecule type" value="Genomic_DNA"/>
</dbReference>
<keyword evidence="3" id="KW-1185">Reference proteome</keyword>
<keyword evidence="1" id="KW-0732">Signal</keyword>